<evidence type="ECO:0000313" key="1">
    <source>
        <dbReference type="EMBL" id="PHX53186.1"/>
    </source>
</evidence>
<accession>A0A2G4EUP5</accession>
<dbReference type="RefSeq" id="WP_096831343.1">
    <property type="nucleotide sequence ID" value="NZ_NXIB02000248.1"/>
</dbReference>
<reference evidence="1" key="1">
    <citation type="submission" date="2017-10" db="EMBL/GenBank/DDBJ databases">
        <title>Draft genome sequence of the planktic cyanobacteria Tychonema bourrellyi isolated from alpine lentic freshwater.</title>
        <authorList>
            <person name="Tett A."/>
            <person name="Armanini F."/>
            <person name="Asnicar F."/>
            <person name="Boscaini A."/>
            <person name="Pasolli E."/>
            <person name="Zolfo M."/>
            <person name="Donati C."/>
            <person name="Salmaso N."/>
            <person name="Segata N."/>
        </authorList>
    </citation>
    <scope>NUCLEOTIDE SEQUENCE</scope>
    <source>
        <strain evidence="1">FEM_GT703</strain>
    </source>
</reference>
<organism evidence="1 2">
    <name type="scientific">Tychonema bourrellyi FEM_GT703</name>
    <dbReference type="NCBI Taxonomy" id="2040638"/>
    <lineage>
        <taxon>Bacteria</taxon>
        <taxon>Bacillati</taxon>
        <taxon>Cyanobacteriota</taxon>
        <taxon>Cyanophyceae</taxon>
        <taxon>Oscillatoriophycideae</taxon>
        <taxon>Oscillatoriales</taxon>
        <taxon>Microcoleaceae</taxon>
        <taxon>Tychonema</taxon>
    </lineage>
</organism>
<keyword evidence="2" id="KW-1185">Reference proteome</keyword>
<gene>
    <name evidence="1" type="ORF">CP500_022830</name>
</gene>
<dbReference type="EMBL" id="NXIB02000248">
    <property type="protein sequence ID" value="PHX53186.1"/>
    <property type="molecule type" value="Genomic_DNA"/>
</dbReference>
<protein>
    <submittedName>
        <fullName evidence="1">Uncharacterized protein</fullName>
    </submittedName>
</protein>
<name>A0A2G4EUP5_9CYAN</name>
<dbReference type="Proteomes" id="UP000226442">
    <property type="component" value="Unassembled WGS sequence"/>
</dbReference>
<proteinExistence type="predicted"/>
<sequence>MARYTGFFIVAVPLDRLRHSLIEILESCNLDIIYDTGDSVMARELPGQVSVPKRVIAEVLIDQNMSSESEVRINFVLKNDELPLKTNNHCRQMFELVSHSIMNNRNWRLLESMAL</sequence>
<comment type="caution">
    <text evidence="1">The sequence shown here is derived from an EMBL/GenBank/DDBJ whole genome shotgun (WGS) entry which is preliminary data.</text>
</comment>
<dbReference type="OrthoDB" id="531045at2"/>
<evidence type="ECO:0000313" key="2">
    <source>
        <dbReference type="Proteomes" id="UP000226442"/>
    </source>
</evidence>
<dbReference type="AlphaFoldDB" id="A0A2G4EUP5"/>